<evidence type="ECO:0000256" key="15">
    <source>
        <dbReference type="ARBA" id="ARBA00023137"/>
    </source>
</evidence>
<evidence type="ECO:0000256" key="8">
    <source>
        <dbReference type="ARBA" id="ARBA00022729"/>
    </source>
</evidence>
<evidence type="ECO:0000256" key="5">
    <source>
        <dbReference type="ARBA" id="ARBA00022679"/>
    </source>
</evidence>
<dbReference type="GO" id="GO:0043410">
    <property type="term" value="P:positive regulation of MAPK cascade"/>
    <property type="evidence" value="ECO:0007669"/>
    <property type="project" value="TreeGrafter"/>
</dbReference>
<dbReference type="GO" id="GO:0005007">
    <property type="term" value="F:fibroblast growth factor receptor activity"/>
    <property type="evidence" value="ECO:0007669"/>
    <property type="project" value="InterPro"/>
</dbReference>
<dbReference type="InterPro" id="IPR000719">
    <property type="entry name" value="Prot_kinase_dom"/>
</dbReference>
<evidence type="ECO:0000259" key="29">
    <source>
        <dbReference type="PROSITE" id="PS50835"/>
    </source>
</evidence>
<dbReference type="InterPro" id="IPR036179">
    <property type="entry name" value="Ig-like_dom_sf"/>
</dbReference>
<dbReference type="Gene3D" id="1.10.510.10">
    <property type="entry name" value="Transferase(Phosphotransferase) domain 1"/>
    <property type="match status" value="1"/>
</dbReference>
<evidence type="ECO:0000256" key="14">
    <source>
        <dbReference type="ARBA" id="ARBA00023136"/>
    </source>
</evidence>
<keyword evidence="3" id="KW-1003">Cell membrane</keyword>
<accession>A0A093CCE4</accession>
<keyword evidence="19" id="KW-0393">Immunoglobulin domain</keyword>
<feature type="disulfide bond" evidence="24">
    <location>
        <begin position="8"/>
        <end position="54"/>
    </location>
</feature>
<proteinExistence type="predicted"/>
<dbReference type="Pfam" id="PF21165">
    <property type="entry name" value="FGFR3_TM"/>
    <property type="match status" value="1"/>
</dbReference>
<dbReference type="GO" id="GO:0017134">
    <property type="term" value="F:fibroblast growth factor binding"/>
    <property type="evidence" value="ECO:0007669"/>
    <property type="project" value="TreeGrafter"/>
</dbReference>
<feature type="disulfide bond" evidence="24">
    <location>
        <begin position="216"/>
        <end position="279"/>
    </location>
</feature>
<feature type="domain" description="Ig-like" evidence="29">
    <location>
        <begin position="97"/>
        <end position="185"/>
    </location>
</feature>
<dbReference type="FunFam" id="2.60.40.10:FF:000016">
    <property type="entry name" value="Fibroblast growth factor receptor"/>
    <property type="match status" value="1"/>
</dbReference>
<dbReference type="GO" id="GO:0005886">
    <property type="term" value="C:plasma membrane"/>
    <property type="evidence" value="ECO:0007669"/>
    <property type="project" value="UniProtKB-SubCell"/>
</dbReference>
<evidence type="ECO:0000256" key="7">
    <source>
        <dbReference type="ARBA" id="ARBA00022703"/>
    </source>
</evidence>
<dbReference type="Gene3D" id="3.30.200.20">
    <property type="entry name" value="Phosphorylase Kinase, domain 1"/>
    <property type="match status" value="1"/>
</dbReference>
<dbReference type="InterPro" id="IPR008266">
    <property type="entry name" value="Tyr_kinase_AS"/>
</dbReference>
<dbReference type="InterPro" id="IPR011009">
    <property type="entry name" value="Kinase-like_dom_sf"/>
</dbReference>
<dbReference type="Gene3D" id="2.60.40.10">
    <property type="entry name" value="Immunoglobulins"/>
    <property type="match status" value="3"/>
</dbReference>
<dbReference type="SUPFAM" id="SSF56112">
    <property type="entry name" value="Protein kinase-like (PK-like)"/>
    <property type="match status" value="1"/>
</dbReference>
<evidence type="ECO:0000256" key="25">
    <source>
        <dbReference type="PROSITE-ProRule" id="PRU10141"/>
    </source>
</evidence>
<dbReference type="AlphaFoldDB" id="A0A093CCE4"/>
<comment type="catalytic activity">
    <reaction evidence="21">
        <text>L-tyrosyl-[protein] + ATP = O-phospho-L-tyrosyl-[protein] + ADP + H(+)</text>
        <dbReference type="Rhea" id="RHEA:10596"/>
        <dbReference type="Rhea" id="RHEA-COMP:10136"/>
        <dbReference type="Rhea" id="RHEA-COMP:20101"/>
        <dbReference type="ChEBI" id="CHEBI:15378"/>
        <dbReference type="ChEBI" id="CHEBI:30616"/>
        <dbReference type="ChEBI" id="CHEBI:46858"/>
        <dbReference type="ChEBI" id="CHEBI:61978"/>
        <dbReference type="ChEBI" id="CHEBI:456216"/>
        <dbReference type="EC" id="2.7.10.1"/>
    </reaction>
</comment>
<dbReference type="InterPro" id="IPR016248">
    <property type="entry name" value="FGF_rcpt_fam"/>
</dbReference>
<keyword evidence="11" id="KW-0418">Kinase</keyword>
<keyword evidence="31" id="KW-1185">Reference proteome</keyword>
<dbReference type="FunFam" id="1.10.510.10:FF:000007">
    <property type="entry name" value="Fibroblast growth factor receptor"/>
    <property type="match status" value="1"/>
</dbReference>
<reference evidence="30 31" key="1">
    <citation type="submission" date="2014-04" db="EMBL/GenBank/DDBJ databases">
        <title>Genome evolution of avian class.</title>
        <authorList>
            <person name="Zhang G."/>
            <person name="Li C."/>
        </authorList>
    </citation>
    <scope>NUCLEOTIDE SEQUENCE [LARGE SCALE GENOMIC DNA]</scope>
    <source>
        <strain evidence="30">BGI_N339</strain>
    </source>
</reference>
<evidence type="ECO:0000256" key="4">
    <source>
        <dbReference type="ARBA" id="ARBA00022553"/>
    </source>
</evidence>
<feature type="region of interest" description="Disordered" evidence="26">
    <location>
        <begin position="73"/>
        <end position="93"/>
    </location>
</feature>
<name>A0A093CCE4_9AVES</name>
<feature type="domain" description="Ig-like" evidence="29">
    <location>
        <begin position="194"/>
        <end position="295"/>
    </location>
</feature>
<dbReference type="InterPro" id="IPR003598">
    <property type="entry name" value="Ig_sub2"/>
</dbReference>
<protein>
    <recommendedName>
        <fullName evidence="20">Fibroblast growth factor receptor 3</fullName>
        <ecNumber evidence="2">2.7.10.1</ecNumber>
    </recommendedName>
</protein>
<dbReference type="EMBL" id="KL237722">
    <property type="protein sequence ID" value="KFV10002.1"/>
    <property type="molecule type" value="Genomic_DNA"/>
</dbReference>
<evidence type="ECO:0000256" key="16">
    <source>
        <dbReference type="ARBA" id="ARBA00023157"/>
    </source>
</evidence>
<dbReference type="SMART" id="SM00409">
    <property type="entry name" value="IG"/>
    <property type="match status" value="3"/>
</dbReference>
<evidence type="ECO:0000256" key="17">
    <source>
        <dbReference type="ARBA" id="ARBA00023170"/>
    </source>
</evidence>
<dbReference type="SUPFAM" id="SSF48726">
    <property type="entry name" value="Immunoglobulin"/>
    <property type="match status" value="3"/>
</dbReference>
<dbReference type="GO" id="GO:0006915">
    <property type="term" value="P:apoptotic process"/>
    <property type="evidence" value="ECO:0007669"/>
    <property type="project" value="UniProtKB-KW"/>
</dbReference>
<feature type="transmembrane region" description="Helical" evidence="27">
    <location>
        <begin position="315"/>
        <end position="335"/>
    </location>
</feature>
<keyword evidence="7" id="KW-0053">Apoptosis</keyword>
<dbReference type="PANTHER" id="PTHR24416">
    <property type="entry name" value="TYROSINE-PROTEIN KINASE RECEPTOR"/>
    <property type="match status" value="1"/>
</dbReference>
<dbReference type="FunFam" id="2.60.40.10:FF:000020">
    <property type="entry name" value="Fibroblast growth factor receptor"/>
    <property type="match status" value="1"/>
</dbReference>
<evidence type="ECO:0000256" key="11">
    <source>
        <dbReference type="ARBA" id="ARBA00022777"/>
    </source>
</evidence>
<dbReference type="Pfam" id="PF07679">
    <property type="entry name" value="I-set"/>
    <property type="match status" value="2"/>
</dbReference>
<evidence type="ECO:0000313" key="30">
    <source>
        <dbReference type="EMBL" id="KFV10002.1"/>
    </source>
</evidence>
<keyword evidence="8" id="KW-0732">Signal</keyword>
<evidence type="ECO:0000256" key="3">
    <source>
        <dbReference type="ARBA" id="ARBA00022475"/>
    </source>
</evidence>
<dbReference type="PANTHER" id="PTHR24416:SF505">
    <property type="entry name" value="FIBROBLAST GROWTH FACTOR RECEPTOR 3"/>
    <property type="match status" value="1"/>
</dbReference>
<keyword evidence="6 27" id="KW-0812">Transmembrane</keyword>
<dbReference type="EC" id="2.7.10.1" evidence="2"/>
<keyword evidence="14 27" id="KW-0472">Membrane</keyword>
<dbReference type="FunFam" id="3.30.200.20:FF:000011">
    <property type="entry name" value="Fibroblast growth factor receptor"/>
    <property type="match status" value="1"/>
</dbReference>
<evidence type="ECO:0000256" key="1">
    <source>
        <dbReference type="ARBA" id="ARBA00004251"/>
    </source>
</evidence>
<dbReference type="FunFam" id="2.60.40.10:FF:000423">
    <property type="entry name" value="Fibroblast growth factor receptor"/>
    <property type="match status" value="1"/>
</dbReference>
<dbReference type="PIRSF" id="PIRSF000628">
    <property type="entry name" value="FGFR"/>
    <property type="match status" value="1"/>
</dbReference>
<dbReference type="PROSITE" id="PS00109">
    <property type="entry name" value="PROTEIN_KINASE_TYR"/>
    <property type="match status" value="1"/>
</dbReference>
<feature type="binding site" evidence="23">
    <location>
        <begin position="495"/>
        <end position="497"/>
    </location>
    <ligand>
        <name>ATP</name>
        <dbReference type="ChEBI" id="CHEBI:30616"/>
    </ligand>
</feature>
<evidence type="ECO:0000256" key="9">
    <source>
        <dbReference type="ARBA" id="ARBA00022737"/>
    </source>
</evidence>
<dbReference type="Proteomes" id="UP000053149">
    <property type="component" value="Unassembled WGS sequence"/>
</dbReference>
<feature type="non-terminal residue" evidence="30">
    <location>
        <position position="751"/>
    </location>
</feature>
<evidence type="ECO:0000256" key="23">
    <source>
        <dbReference type="PIRSR" id="PIRSR000628-2"/>
    </source>
</evidence>
<dbReference type="PRINTS" id="PR00109">
    <property type="entry name" value="TYRKINASE"/>
</dbReference>
<evidence type="ECO:0000256" key="26">
    <source>
        <dbReference type="SAM" id="MobiDB-lite"/>
    </source>
</evidence>
<evidence type="ECO:0000313" key="31">
    <source>
        <dbReference type="Proteomes" id="UP000053149"/>
    </source>
</evidence>
<dbReference type="InterPro" id="IPR007110">
    <property type="entry name" value="Ig-like_dom"/>
</dbReference>
<dbReference type="GO" id="GO:0043235">
    <property type="term" value="C:receptor complex"/>
    <property type="evidence" value="ECO:0007669"/>
    <property type="project" value="TreeGrafter"/>
</dbReference>
<evidence type="ECO:0000256" key="24">
    <source>
        <dbReference type="PIRSR" id="PIRSR000628-3"/>
    </source>
</evidence>
<comment type="subcellular location">
    <subcellularLocation>
        <location evidence="1">Cell membrane</location>
        <topology evidence="1">Single-pass type I membrane protein</topology>
    </subcellularLocation>
</comment>
<keyword evidence="15" id="KW-0829">Tyrosine-protein kinase</keyword>
<feature type="non-terminal residue" evidence="30">
    <location>
        <position position="1"/>
    </location>
</feature>
<dbReference type="Gene3D" id="6.10.250.1740">
    <property type="match status" value="1"/>
</dbReference>
<keyword evidence="10 25" id="KW-0547">Nucleotide-binding</keyword>
<evidence type="ECO:0000259" key="28">
    <source>
        <dbReference type="PROSITE" id="PS50011"/>
    </source>
</evidence>
<dbReference type="PROSITE" id="PS50011">
    <property type="entry name" value="PROTEIN_KINASE_DOM"/>
    <property type="match status" value="1"/>
</dbReference>
<feature type="domain" description="Protein kinase" evidence="28">
    <location>
        <begin position="411"/>
        <end position="700"/>
    </location>
</feature>
<feature type="binding site" evidence="23">
    <location>
        <position position="574"/>
    </location>
    <ligand>
        <name>ATP</name>
        <dbReference type="ChEBI" id="CHEBI:30616"/>
    </ligand>
</feature>
<dbReference type="InterPro" id="IPR001245">
    <property type="entry name" value="Ser-Thr/Tyr_kinase_cat_dom"/>
</dbReference>
<keyword evidence="4" id="KW-0597">Phosphoprotein</keyword>
<keyword evidence="17 30" id="KW-0675">Receptor</keyword>
<dbReference type="GO" id="GO:0005524">
    <property type="term" value="F:ATP binding"/>
    <property type="evidence" value="ECO:0007669"/>
    <property type="project" value="UniProtKB-UniRule"/>
</dbReference>
<keyword evidence="18" id="KW-0325">Glycoprotein</keyword>
<feature type="active site" description="Proton acceptor" evidence="22">
    <location>
        <position position="556"/>
    </location>
</feature>
<evidence type="ECO:0000256" key="6">
    <source>
        <dbReference type="ARBA" id="ARBA00022692"/>
    </source>
</evidence>
<feature type="compositionally biased region" description="Acidic residues" evidence="26">
    <location>
        <begin position="77"/>
        <end position="88"/>
    </location>
</feature>
<evidence type="ECO:0000256" key="27">
    <source>
        <dbReference type="SAM" id="Phobius"/>
    </source>
</evidence>
<feature type="domain" description="Ig-like" evidence="29">
    <location>
        <begin position="1"/>
        <end position="60"/>
    </location>
</feature>
<feature type="binding site" evidence="23">
    <location>
        <begin position="417"/>
        <end position="423"/>
    </location>
    <ligand>
        <name>ATP</name>
        <dbReference type="ChEBI" id="CHEBI:30616"/>
    </ligand>
</feature>
<feature type="binding site" evidence="23">
    <location>
        <position position="560"/>
    </location>
    <ligand>
        <name>ATP</name>
        <dbReference type="ChEBI" id="CHEBI:30616"/>
    </ligand>
</feature>
<dbReference type="InterPro" id="IPR003599">
    <property type="entry name" value="Ig_sub"/>
</dbReference>
<keyword evidence="5" id="KW-0808">Transferase</keyword>
<organism evidence="30 31">
    <name type="scientific">Pterocles gutturalis</name>
    <name type="common">yellow-throated sandgrouse</name>
    <dbReference type="NCBI Taxonomy" id="240206"/>
    <lineage>
        <taxon>Eukaryota</taxon>
        <taxon>Metazoa</taxon>
        <taxon>Chordata</taxon>
        <taxon>Craniata</taxon>
        <taxon>Vertebrata</taxon>
        <taxon>Euteleostomi</taxon>
        <taxon>Archelosauria</taxon>
        <taxon>Archosauria</taxon>
        <taxon>Dinosauria</taxon>
        <taxon>Saurischia</taxon>
        <taxon>Theropoda</taxon>
        <taxon>Coelurosauria</taxon>
        <taxon>Aves</taxon>
        <taxon>Neognathae</taxon>
        <taxon>Neoaves</taxon>
        <taxon>Columbimorphae</taxon>
        <taxon>Pterocliformes</taxon>
        <taxon>Pteroclidae</taxon>
        <taxon>Pterocles</taxon>
    </lineage>
</organism>
<dbReference type="SMART" id="SM00219">
    <property type="entry name" value="TyrKc"/>
    <property type="match status" value="1"/>
</dbReference>
<evidence type="ECO:0000256" key="2">
    <source>
        <dbReference type="ARBA" id="ARBA00011902"/>
    </source>
</evidence>
<dbReference type="InterPro" id="IPR013783">
    <property type="entry name" value="Ig-like_fold"/>
</dbReference>
<dbReference type="InterPro" id="IPR020635">
    <property type="entry name" value="Tyr_kinase_cat_dom"/>
</dbReference>
<evidence type="ECO:0000256" key="10">
    <source>
        <dbReference type="ARBA" id="ARBA00022741"/>
    </source>
</evidence>
<dbReference type="GO" id="GO:0008284">
    <property type="term" value="P:positive regulation of cell population proliferation"/>
    <property type="evidence" value="ECO:0007669"/>
    <property type="project" value="InterPro"/>
</dbReference>
<keyword evidence="12 23" id="KW-0067">ATP-binding</keyword>
<dbReference type="SMART" id="SM00408">
    <property type="entry name" value="IGc2"/>
    <property type="match status" value="3"/>
</dbReference>
<dbReference type="CDD" id="cd05857">
    <property type="entry name" value="IgI_2_FGFR"/>
    <property type="match status" value="1"/>
</dbReference>
<evidence type="ECO:0000256" key="18">
    <source>
        <dbReference type="ARBA" id="ARBA00023180"/>
    </source>
</evidence>
<evidence type="ECO:0000256" key="12">
    <source>
        <dbReference type="ARBA" id="ARBA00022840"/>
    </source>
</evidence>
<evidence type="ECO:0000256" key="13">
    <source>
        <dbReference type="ARBA" id="ARBA00022989"/>
    </source>
</evidence>
<dbReference type="InterPro" id="IPR017441">
    <property type="entry name" value="Protein_kinase_ATP_BS"/>
</dbReference>
<feature type="disulfide bond" evidence="24">
    <location>
        <begin position="117"/>
        <end position="169"/>
    </location>
</feature>
<keyword evidence="9" id="KW-0677">Repeat</keyword>
<evidence type="ECO:0000256" key="22">
    <source>
        <dbReference type="PIRSR" id="PIRSR000628-1"/>
    </source>
</evidence>
<evidence type="ECO:0000256" key="21">
    <source>
        <dbReference type="ARBA" id="ARBA00051243"/>
    </source>
</evidence>
<dbReference type="PROSITE" id="PS00107">
    <property type="entry name" value="PROTEIN_KINASE_ATP"/>
    <property type="match status" value="1"/>
</dbReference>
<keyword evidence="13 27" id="KW-1133">Transmembrane helix</keyword>
<dbReference type="Pfam" id="PF07714">
    <property type="entry name" value="PK_Tyr_Ser-Thr"/>
    <property type="match status" value="1"/>
</dbReference>
<dbReference type="CDD" id="cd05100">
    <property type="entry name" value="PTKc_FGFR3"/>
    <property type="match status" value="1"/>
</dbReference>
<dbReference type="InterPro" id="IPR013098">
    <property type="entry name" value="Ig_I-set"/>
</dbReference>
<gene>
    <name evidence="30" type="ORF">N339_03845</name>
</gene>
<evidence type="ECO:0000256" key="20">
    <source>
        <dbReference type="ARBA" id="ARBA00039657"/>
    </source>
</evidence>
<feature type="binding site" evidence="23 25">
    <location>
        <position position="447"/>
    </location>
    <ligand>
        <name>ATP</name>
        <dbReference type="ChEBI" id="CHEBI:30616"/>
    </ligand>
</feature>
<dbReference type="Pfam" id="PF13927">
    <property type="entry name" value="Ig_3"/>
    <property type="match status" value="1"/>
</dbReference>
<evidence type="ECO:0000256" key="19">
    <source>
        <dbReference type="ARBA" id="ARBA00023319"/>
    </source>
</evidence>
<dbReference type="PROSITE" id="PS50835">
    <property type="entry name" value="IG_LIKE"/>
    <property type="match status" value="3"/>
</dbReference>
<sequence>GDTIELSCNTQGSSVSVFWFKDGIGVSPTNRTHIGQKLLKIINVSCDDSGLYSCKPRHSNEVLGNFTVRVIDSPSSGDDEDDDDESEDTGVPFWTRPDKMDKKLLAVPAANTVRFRCPAGGNPTPSIYWLKNGKEFKGEHRIGGIKLRHQQWSLVMESVVPSDRGNYTCVVENKYGNIRHTYQLDVLERSPHRPILQAGLPANQTVVVGSNVEFHCKVYSDAQPHIQWLKHVEVNGSKYGPDGTPYVTVLKVGVNTTDKELEILYLRNVTFEDAGEYTCLAGNSIGFSHHSAWLTVLPAEELMEMDDSGSVFTGVVSYGTGFVVFVMVLVAVIICRMKMPNKKAMNTPTVQKVSKFPLKRQVSLESNSSMNSNTPLVRITRLSSSDGPMLANVSELELPPDPKWELARSRLTLGKPLGEGCFGQVVMAEAIGIDKDKPNKAITVAVKMLKDDATDKDLSDLVSEMEMMKMIGKHKNIINLLGACTQDGPLYVLVEYASKGNLREYLRARRPPGMDYSFDTCKLPEEQLTFKDLVSCAYQVARGMEYLASQKCIHRDLAARNVLVTEDNVMKIADFGLARDVHNIDYYKKTTNGRLPVKWMAPEALFDRVYTHQSDVWSFGVLLWEIFTLGGSPYPGIPVEELFKLLKEGHRMDKPANCTHDLYMIMRECWHAVPSQRPTFKQLVEDLDRVLTVTSTDEYLDLSVPFEQYSPAGQDTHSTCSLEDDSVFSHDLLPDEPCLPKHPPCNGVIRT</sequence>
<keyword evidence="16 24" id="KW-1015">Disulfide bond</keyword>
<feature type="binding site" evidence="23">
    <location>
        <position position="501"/>
    </location>
    <ligand>
        <name>ATP</name>
        <dbReference type="ChEBI" id="CHEBI:30616"/>
    </ligand>
</feature>
<dbReference type="InterPro" id="IPR050122">
    <property type="entry name" value="RTK"/>
</dbReference>